<gene>
    <name evidence="4" type="ORF">A2863_01910</name>
</gene>
<dbReference type="GO" id="GO:0097367">
    <property type="term" value="F:carbohydrate derivative binding"/>
    <property type="evidence" value="ECO:0007669"/>
    <property type="project" value="InterPro"/>
</dbReference>
<dbReference type="Proteomes" id="UP000178750">
    <property type="component" value="Unassembled WGS sequence"/>
</dbReference>
<keyword evidence="2" id="KW-0413">Isomerase</keyword>
<dbReference type="SUPFAM" id="SSF53697">
    <property type="entry name" value="SIS domain"/>
    <property type="match status" value="1"/>
</dbReference>
<accession>A0A1F7Y090</accession>
<dbReference type="Gene3D" id="3.40.50.10490">
    <property type="entry name" value="Glucose-6-phosphate isomerase like protein, domain 1"/>
    <property type="match status" value="2"/>
</dbReference>
<dbReference type="InterPro" id="IPR046348">
    <property type="entry name" value="SIS_dom_sf"/>
</dbReference>
<dbReference type="PROSITE" id="PS51464">
    <property type="entry name" value="SIS"/>
    <property type="match status" value="1"/>
</dbReference>
<dbReference type="Pfam" id="PF01380">
    <property type="entry name" value="SIS"/>
    <property type="match status" value="1"/>
</dbReference>
<evidence type="ECO:0000256" key="1">
    <source>
        <dbReference type="ARBA" id="ARBA00010523"/>
    </source>
</evidence>
<dbReference type="Pfam" id="PF10432">
    <property type="entry name" value="bact-PGI_C"/>
    <property type="match status" value="1"/>
</dbReference>
<evidence type="ECO:0000313" key="4">
    <source>
        <dbReference type="EMBL" id="OGM20058.1"/>
    </source>
</evidence>
<reference evidence="4 5" key="1">
    <citation type="journal article" date="2016" name="Nat. Commun.">
        <title>Thousands of microbial genomes shed light on interconnected biogeochemical processes in an aquifer system.</title>
        <authorList>
            <person name="Anantharaman K."/>
            <person name="Brown C.T."/>
            <person name="Hug L.A."/>
            <person name="Sharon I."/>
            <person name="Castelle C.J."/>
            <person name="Probst A.J."/>
            <person name="Thomas B.C."/>
            <person name="Singh A."/>
            <person name="Wilkins M.J."/>
            <person name="Karaoz U."/>
            <person name="Brodie E.L."/>
            <person name="Williams K.H."/>
            <person name="Hubbard S.S."/>
            <person name="Banfield J.F."/>
        </authorList>
    </citation>
    <scope>NUCLEOTIDE SEQUENCE [LARGE SCALE GENOMIC DNA]</scope>
</reference>
<dbReference type="GO" id="GO:0004476">
    <property type="term" value="F:mannose-6-phosphate isomerase activity"/>
    <property type="evidence" value="ECO:0007669"/>
    <property type="project" value="InterPro"/>
</dbReference>
<feature type="domain" description="SIS" evidence="3">
    <location>
        <begin position="38"/>
        <end position="178"/>
    </location>
</feature>
<protein>
    <recommendedName>
        <fullName evidence="3">SIS domain-containing protein</fullName>
    </recommendedName>
</protein>
<evidence type="ECO:0000313" key="5">
    <source>
        <dbReference type="Proteomes" id="UP000178750"/>
    </source>
</evidence>
<proteinExistence type="inferred from homology"/>
<comment type="caution">
    <text evidence="4">The sequence shown here is derived from an EMBL/GenBank/DDBJ whole genome shotgun (WGS) entry which is preliminary data.</text>
</comment>
<evidence type="ECO:0000259" key="3">
    <source>
        <dbReference type="PROSITE" id="PS51464"/>
    </source>
</evidence>
<dbReference type="InterPro" id="IPR019490">
    <property type="entry name" value="Glu6P/Mann6P_isomerase_C"/>
</dbReference>
<name>A0A1F7Y090_9BACT</name>
<dbReference type="EMBL" id="MGGF01000073">
    <property type="protein sequence ID" value="OGM20058.1"/>
    <property type="molecule type" value="Genomic_DNA"/>
</dbReference>
<evidence type="ECO:0000256" key="2">
    <source>
        <dbReference type="ARBA" id="ARBA00023235"/>
    </source>
</evidence>
<dbReference type="GO" id="GO:1901135">
    <property type="term" value="P:carbohydrate derivative metabolic process"/>
    <property type="evidence" value="ECO:0007669"/>
    <property type="project" value="InterPro"/>
</dbReference>
<dbReference type="GO" id="GO:0005975">
    <property type="term" value="P:carbohydrate metabolic process"/>
    <property type="evidence" value="ECO:0007669"/>
    <property type="project" value="InterPro"/>
</dbReference>
<dbReference type="AlphaFoldDB" id="A0A1F7Y090"/>
<organism evidence="4 5">
    <name type="scientific">Candidatus Woesebacteria bacterium RIFCSPHIGHO2_01_FULL_38_9b</name>
    <dbReference type="NCBI Taxonomy" id="1802493"/>
    <lineage>
        <taxon>Bacteria</taxon>
        <taxon>Candidatus Woeseibacteriota</taxon>
    </lineage>
</organism>
<sequence length="353" mass="40047">MIKEKSPLEEKYKLIADSIRAYPLQFKQAWIEVNSLYIPDDYKEIDNVILCGMGGSALGARIIDSLIQDRLRIPFEIYTEYYVPNYVNEKSLVIASSYSGTTEETINATYEALNRGAKVFGITTGGKLAEVLKENNIPGYIFNPINNPSNQPRMSLGYSIAAALAVLTKLGFINVLEEEIDNAVSVMNETLTSYHENTRQDNNLAKIYSTKLIGKIPVIIASEHLTGTAHAIKNQLNENSKTFSLVFDIPEANHHLMEGLINPKKIRELLVFIFIKSSLYSKRVLKRYPITLDVVEKNGLECHVYSPYSQQKLSQVFETFIFGSMVAFNLAKEYKVNITEIPWVDYFKEKMKK</sequence>
<dbReference type="GO" id="GO:0004347">
    <property type="term" value="F:glucose-6-phosphate isomerase activity"/>
    <property type="evidence" value="ECO:0007669"/>
    <property type="project" value="InterPro"/>
</dbReference>
<comment type="similarity">
    <text evidence="1">Belongs to the PGI/PMI family.</text>
</comment>
<dbReference type="InterPro" id="IPR001347">
    <property type="entry name" value="SIS_dom"/>
</dbReference>